<evidence type="ECO:0000256" key="2">
    <source>
        <dbReference type="SAM" id="MobiDB-lite"/>
    </source>
</evidence>
<dbReference type="GO" id="GO:0046872">
    <property type="term" value="F:metal ion binding"/>
    <property type="evidence" value="ECO:0007669"/>
    <property type="project" value="UniProtKB-KW"/>
</dbReference>
<feature type="domain" description="PHLPP-like RA" evidence="3">
    <location>
        <begin position="57"/>
        <end position="113"/>
    </location>
</feature>
<accession>A0A3B4YAT6</accession>
<keyword evidence="1" id="KW-0479">Metal-binding</keyword>
<evidence type="ECO:0000256" key="1">
    <source>
        <dbReference type="ARBA" id="ARBA00022723"/>
    </source>
</evidence>
<dbReference type="InterPro" id="IPR032675">
    <property type="entry name" value="LRR_dom_sf"/>
</dbReference>
<proteinExistence type="predicted"/>
<dbReference type="GeneTree" id="ENSGT00970000193520"/>
<name>A0A3B4YAT6_SERLL</name>
<dbReference type="AlphaFoldDB" id="A0A3B4YAT6"/>
<dbReference type="SUPFAM" id="SSF50729">
    <property type="entry name" value="PH domain-like"/>
    <property type="match status" value="1"/>
</dbReference>
<keyword evidence="5" id="KW-1185">Reference proteome</keyword>
<dbReference type="Proteomes" id="UP000261360">
    <property type="component" value="Unplaced"/>
</dbReference>
<evidence type="ECO:0000259" key="3">
    <source>
        <dbReference type="Pfam" id="PF23010"/>
    </source>
</evidence>
<dbReference type="STRING" id="1841481.ENSSLDP00000020244"/>
<reference evidence="4" key="2">
    <citation type="submission" date="2025-09" db="UniProtKB">
        <authorList>
            <consortium name="Ensembl"/>
        </authorList>
    </citation>
    <scope>IDENTIFICATION</scope>
</reference>
<feature type="compositionally biased region" description="Basic and acidic residues" evidence="2">
    <location>
        <begin position="1"/>
        <end position="12"/>
    </location>
</feature>
<organism evidence="4 5">
    <name type="scientific">Seriola lalandi dorsalis</name>
    <dbReference type="NCBI Taxonomy" id="1841481"/>
    <lineage>
        <taxon>Eukaryota</taxon>
        <taxon>Metazoa</taxon>
        <taxon>Chordata</taxon>
        <taxon>Craniata</taxon>
        <taxon>Vertebrata</taxon>
        <taxon>Euteleostomi</taxon>
        <taxon>Actinopterygii</taxon>
        <taxon>Neopterygii</taxon>
        <taxon>Teleostei</taxon>
        <taxon>Neoteleostei</taxon>
        <taxon>Acanthomorphata</taxon>
        <taxon>Carangaria</taxon>
        <taxon>Carangiformes</taxon>
        <taxon>Carangidae</taxon>
        <taxon>Seriola</taxon>
    </lineage>
</organism>
<dbReference type="InterPro" id="IPR055071">
    <property type="entry name" value="RA_PHLPP-like"/>
</dbReference>
<dbReference type="Ensembl" id="ENSSLDT00000020917.1">
    <property type="protein sequence ID" value="ENSSLDP00000020244.1"/>
    <property type="gene ID" value="ENSSLDG00000015837.1"/>
</dbReference>
<reference evidence="4" key="1">
    <citation type="submission" date="2025-08" db="UniProtKB">
        <authorList>
            <consortium name="Ensembl"/>
        </authorList>
    </citation>
    <scope>IDENTIFICATION</scope>
</reference>
<dbReference type="Pfam" id="PF23010">
    <property type="entry name" value="RA_3"/>
    <property type="match status" value="1"/>
</dbReference>
<evidence type="ECO:0000313" key="5">
    <source>
        <dbReference type="Proteomes" id="UP000261360"/>
    </source>
</evidence>
<feature type="region of interest" description="Disordered" evidence="2">
    <location>
        <begin position="1"/>
        <end position="48"/>
    </location>
</feature>
<evidence type="ECO:0000313" key="4">
    <source>
        <dbReference type="Ensembl" id="ENSSLDP00000020244.1"/>
    </source>
</evidence>
<dbReference type="Gene3D" id="3.80.10.10">
    <property type="entry name" value="Ribonuclease Inhibitor"/>
    <property type="match status" value="1"/>
</dbReference>
<protein>
    <recommendedName>
        <fullName evidence="3">PHLPP-like RA domain-containing protein</fullName>
    </recommendedName>
</protein>
<sequence>PSPDCDKERDLSKPSCQRYRRSSQSRPLTSQASVQPDLEIPGGDKGWLEPINTSPTPALFIQLHGGAVRRLGDDERPLQILNEYLTNLGFEDAWRVQEEGMNPEIGCLIRFYFGKPRSVGGTERVQLSGVFNVRKGKLALPVNRWSKRQVTLSGTCLIVSSVKHAHTGKMHILPLIGGKVEEVRRHSHCLAFSSAGPQSQTYYISYDSYTEHLRWHRTASKIASQRVNSVDLSCCSLEELPAQLFYSQDLTHLNLKNNFMSPHKGVPALTSYNTVFIF</sequence>